<dbReference type="EMBL" id="BMIN01000029">
    <property type="protein sequence ID" value="GGD28854.1"/>
    <property type="molecule type" value="Genomic_DNA"/>
</dbReference>
<sequence>MEEKYWKVVCGYGHVGQRNEVSVARYLVTGKDAKLLDVYALASQMPGVKHRGVRTAHPISKEAYIKGKTEEKNNFYLQKLMTFQEENSNQTA</sequence>
<proteinExistence type="predicted"/>
<evidence type="ECO:0000313" key="1">
    <source>
        <dbReference type="EMBL" id="GGD28854.1"/>
    </source>
</evidence>
<name>A0ABQ1QK48_9BACI</name>
<gene>
    <name evidence="1" type="ORF">GCM10011389_40570</name>
</gene>
<accession>A0ABQ1QK48</accession>
<reference evidence="2" key="1">
    <citation type="journal article" date="2019" name="Int. J. Syst. Evol. Microbiol.">
        <title>The Global Catalogue of Microorganisms (GCM) 10K type strain sequencing project: providing services to taxonomists for standard genome sequencing and annotation.</title>
        <authorList>
            <consortium name="The Broad Institute Genomics Platform"/>
            <consortium name="The Broad Institute Genome Sequencing Center for Infectious Disease"/>
            <person name="Wu L."/>
            <person name="Ma J."/>
        </authorList>
    </citation>
    <scope>NUCLEOTIDE SEQUENCE [LARGE SCALE GENOMIC DNA]</scope>
    <source>
        <strain evidence="2">CGMCC 1.15353</strain>
    </source>
</reference>
<keyword evidence="2" id="KW-1185">Reference proteome</keyword>
<dbReference type="RefSeq" id="WP_188656150.1">
    <property type="nucleotide sequence ID" value="NZ_BMIN01000029.1"/>
</dbReference>
<organism evidence="1 2">
    <name type="scientific">Pontibacillus salipaludis</name>
    <dbReference type="NCBI Taxonomy" id="1697394"/>
    <lineage>
        <taxon>Bacteria</taxon>
        <taxon>Bacillati</taxon>
        <taxon>Bacillota</taxon>
        <taxon>Bacilli</taxon>
        <taxon>Bacillales</taxon>
        <taxon>Bacillaceae</taxon>
        <taxon>Pontibacillus</taxon>
    </lineage>
</organism>
<comment type="caution">
    <text evidence="1">The sequence shown here is derived from an EMBL/GenBank/DDBJ whole genome shotgun (WGS) entry which is preliminary data.</text>
</comment>
<protein>
    <submittedName>
        <fullName evidence="1">Uncharacterized protein</fullName>
    </submittedName>
</protein>
<evidence type="ECO:0000313" key="2">
    <source>
        <dbReference type="Proteomes" id="UP000642571"/>
    </source>
</evidence>
<dbReference type="Proteomes" id="UP000642571">
    <property type="component" value="Unassembled WGS sequence"/>
</dbReference>